<comment type="catalytic activity">
    <reaction evidence="16">
        <text>a very long-chain fatty acid + ATP + CoA = a very long-chain fatty acyl-CoA + AMP + diphosphate</text>
        <dbReference type="Rhea" id="RHEA:54536"/>
        <dbReference type="ChEBI" id="CHEBI:30616"/>
        <dbReference type="ChEBI" id="CHEBI:33019"/>
        <dbReference type="ChEBI" id="CHEBI:57287"/>
        <dbReference type="ChEBI" id="CHEBI:58950"/>
        <dbReference type="ChEBI" id="CHEBI:138261"/>
        <dbReference type="ChEBI" id="CHEBI:456215"/>
    </reaction>
</comment>
<dbReference type="GO" id="GO:0006515">
    <property type="term" value="P:protein quality control for misfolded or incompletely synthesized proteins"/>
    <property type="evidence" value="ECO:0007669"/>
    <property type="project" value="EnsemblFungi"/>
</dbReference>
<dbReference type="GO" id="GO:0044539">
    <property type="term" value="P:long-chain fatty acid import into cell"/>
    <property type="evidence" value="ECO:0007669"/>
    <property type="project" value="EnsemblFungi"/>
</dbReference>
<protein>
    <recommendedName>
        <fullName evidence="18">Very long-chain fatty acid transport protein</fullName>
    </recommendedName>
    <alternativeName>
        <fullName evidence="19">Very-long-chain acyl-CoA synthetase</fullName>
    </alternativeName>
</protein>
<dbReference type="InterPro" id="IPR000873">
    <property type="entry name" value="AMP-dep_synth/lig_dom"/>
</dbReference>
<dbReference type="GO" id="GO:0005778">
    <property type="term" value="C:peroxisomal membrane"/>
    <property type="evidence" value="ECO:0007669"/>
    <property type="project" value="UniProtKB-SubCell"/>
</dbReference>
<evidence type="ECO:0000313" key="22">
    <source>
        <dbReference type="EMBL" id="ODQ60197.1"/>
    </source>
</evidence>
<evidence type="ECO:0000256" key="13">
    <source>
        <dbReference type="ARBA" id="ARBA00023055"/>
    </source>
</evidence>
<evidence type="ECO:0000256" key="17">
    <source>
        <dbReference type="ARBA" id="ARBA00060276"/>
    </source>
</evidence>
<evidence type="ECO:0000256" key="16">
    <source>
        <dbReference type="ARBA" id="ARBA00051585"/>
    </source>
</evidence>
<evidence type="ECO:0000256" key="3">
    <source>
        <dbReference type="ARBA" id="ARBA00004651"/>
    </source>
</evidence>
<keyword evidence="14" id="KW-0472">Membrane</keyword>
<dbReference type="FunFam" id="3.30.300.30:FF:000020">
    <property type="entry name" value="Long-chain fatty acid transporter"/>
    <property type="match status" value="1"/>
</dbReference>
<keyword evidence="11" id="KW-0067">ATP-binding</keyword>
<dbReference type="InterPro" id="IPR025110">
    <property type="entry name" value="AMP-bd_C"/>
</dbReference>
<dbReference type="GeneID" id="30198973"/>
<keyword evidence="10" id="KW-0547">Nucleotide-binding</keyword>
<dbReference type="InterPro" id="IPR020845">
    <property type="entry name" value="AMP-binding_CS"/>
</dbReference>
<dbReference type="Gene3D" id="3.30.300.30">
    <property type="match status" value="1"/>
</dbReference>
<evidence type="ECO:0000256" key="19">
    <source>
        <dbReference type="ARBA" id="ARBA00078285"/>
    </source>
</evidence>
<keyword evidence="12" id="KW-1133">Transmembrane helix</keyword>
<dbReference type="OrthoDB" id="10253869at2759"/>
<keyword evidence="23" id="KW-1185">Reference proteome</keyword>
<dbReference type="SUPFAM" id="SSF56801">
    <property type="entry name" value="Acetyl-CoA synthetase-like"/>
    <property type="match status" value="1"/>
</dbReference>
<dbReference type="Pfam" id="PF00501">
    <property type="entry name" value="AMP-binding"/>
    <property type="match status" value="1"/>
</dbReference>
<dbReference type="Gene3D" id="3.40.50.12780">
    <property type="entry name" value="N-terminal domain of ligase-like"/>
    <property type="match status" value="1"/>
</dbReference>
<dbReference type="STRING" id="683960.A0A1E3P5T0"/>
<keyword evidence="6" id="KW-1003">Cell membrane</keyword>
<evidence type="ECO:0000256" key="7">
    <source>
        <dbReference type="ARBA" id="ARBA00022598"/>
    </source>
</evidence>
<dbReference type="GO" id="GO:0009898">
    <property type="term" value="C:cytoplasmic side of plasma membrane"/>
    <property type="evidence" value="ECO:0007669"/>
    <property type="project" value="EnsemblFungi"/>
</dbReference>
<dbReference type="PROSITE" id="PS00455">
    <property type="entry name" value="AMP_BINDING"/>
    <property type="match status" value="1"/>
</dbReference>
<dbReference type="Pfam" id="PF13193">
    <property type="entry name" value="AMP-binding_C"/>
    <property type="match status" value="1"/>
</dbReference>
<evidence type="ECO:0000256" key="4">
    <source>
        <dbReference type="ARBA" id="ARBA00006432"/>
    </source>
</evidence>
<comment type="function">
    <text evidence="17">Acyl-CoA synthetase required for both the import of long chain fatty acids (LCFAs) (C14-C18) and the activation very long chain fatty acids (VLCFAs) (C20-C26) by esterification of the fatty acids into metabolically active CoA-thioesters for subsequent degradation or incorporation into phospholipids. The transport and fatty acyl-CoA synthetase activities are genetically separable and are thus independent activities. Esterifies VLCFAs in the peroxisome matrix. The VLCFAs are actively transported into peroxisomes by a PXA1-PXA2 heterodimeric transporter in the peroxisomal membrane.</text>
</comment>
<evidence type="ECO:0000256" key="1">
    <source>
        <dbReference type="ARBA" id="ARBA00004502"/>
    </source>
</evidence>
<dbReference type="InterPro" id="IPR045851">
    <property type="entry name" value="AMP-bd_C_sf"/>
</dbReference>
<dbReference type="GO" id="GO:0000038">
    <property type="term" value="P:very long-chain fatty acid metabolic process"/>
    <property type="evidence" value="ECO:0007669"/>
    <property type="project" value="EnsemblFungi"/>
</dbReference>
<evidence type="ECO:0000256" key="15">
    <source>
        <dbReference type="ARBA" id="ARBA00023140"/>
    </source>
</evidence>
<keyword evidence="15" id="KW-0576">Peroxisome</keyword>
<dbReference type="PANTHER" id="PTHR43107">
    <property type="entry name" value="LONG-CHAIN FATTY ACID TRANSPORT PROTEIN"/>
    <property type="match status" value="1"/>
</dbReference>
<proteinExistence type="inferred from homology"/>
<evidence type="ECO:0000256" key="14">
    <source>
        <dbReference type="ARBA" id="ARBA00023136"/>
    </source>
</evidence>
<gene>
    <name evidence="22" type="ORF">WICANDRAFT_30374</name>
</gene>
<dbReference type="InterPro" id="IPR042099">
    <property type="entry name" value="ANL_N_sf"/>
</dbReference>
<evidence type="ECO:0000256" key="9">
    <source>
        <dbReference type="ARBA" id="ARBA00022692"/>
    </source>
</evidence>
<dbReference type="EMBL" id="KV454210">
    <property type="protein sequence ID" value="ODQ60197.1"/>
    <property type="molecule type" value="Genomic_DNA"/>
</dbReference>
<evidence type="ECO:0000256" key="18">
    <source>
        <dbReference type="ARBA" id="ARBA00068795"/>
    </source>
</evidence>
<dbReference type="GO" id="GO:0005783">
    <property type="term" value="C:endoplasmic reticulum"/>
    <property type="evidence" value="ECO:0007669"/>
    <property type="project" value="EnsemblFungi"/>
</dbReference>
<evidence type="ECO:0000259" key="21">
    <source>
        <dbReference type="Pfam" id="PF13193"/>
    </source>
</evidence>
<evidence type="ECO:0000256" key="6">
    <source>
        <dbReference type="ARBA" id="ARBA00022475"/>
    </source>
</evidence>
<dbReference type="GO" id="GO:0031957">
    <property type="term" value="F:very long-chain fatty acid-CoA ligase activity"/>
    <property type="evidence" value="ECO:0007669"/>
    <property type="project" value="EnsemblFungi"/>
</dbReference>
<evidence type="ECO:0000259" key="20">
    <source>
        <dbReference type="Pfam" id="PF00501"/>
    </source>
</evidence>
<keyword evidence="5" id="KW-0813">Transport</keyword>
<evidence type="ECO:0000256" key="12">
    <source>
        <dbReference type="ARBA" id="ARBA00022989"/>
    </source>
</evidence>
<dbReference type="PANTHER" id="PTHR43107:SF15">
    <property type="entry name" value="FATTY ACID TRANSPORT PROTEIN 3, ISOFORM A"/>
    <property type="match status" value="1"/>
</dbReference>
<organism evidence="22 23">
    <name type="scientific">Wickerhamomyces anomalus (strain ATCC 58044 / CBS 1984 / NCYC 433 / NRRL Y-366-8)</name>
    <name type="common">Yeast</name>
    <name type="synonym">Hansenula anomala</name>
    <dbReference type="NCBI Taxonomy" id="683960"/>
    <lineage>
        <taxon>Eukaryota</taxon>
        <taxon>Fungi</taxon>
        <taxon>Dikarya</taxon>
        <taxon>Ascomycota</taxon>
        <taxon>Saccharomycotina</taxon>
        <taxon>Saccharomycetes</taxon>
        <taxon>Phaffomycetales</taxon>
        <taxon>Wickerhamomycetaceae</taxon>
        <taxon>Wickerhamomyces</taxon>
    </lineage>
</organism>
<evidence type="ECO:0000256" key="11">
    <source>
        <dbReference type="ARBA" id="ARBA00022840"/>
    </source>
</evidence>
<keyword evidence="9" id="KW-0812">Transmembrane</keyword>
<dbReference type="Proteomes" id="UP000094112">
    <property type="component" value="Unassembled WGS sequence"/>
</dbReference>
<dbReference type="GO" id="GO:0004467">
    <property type="term" value="F:long-chain fatty acid-CoA ligase activity"/>
    <property type="evidence" value="ECO:0007669"/>
    <property type="project" value="TreeGrafter"/>
</dbReference>
<accession>A0A1E3P5T0</accession>
<evidence type="ECO:0000256" key="5">
    <source>
        <dbReference type="ARBA" id="ARBA00022448"/>
    </source>
</evidence>
<keyword evidence="7" id="KW-0436">Ligase</keyword>
<keyword evidence="13" id="KW-0445">Lipid transport</keyword>
<evidence type="ECO:0000256" key="2">
    <source>
        <dbReference type="ARBA" id="ARBA00004585"/>
    </source>
</evidence>
<dbReference type="GO" id="GO:0005524">
    <property type="term" value="F:ATP binding"/>
    <property type="evidence" value="ECO:0007669"/>
    <property type="project" value="UniProtKB-KW"/>
</dbReference>
<dbReference type="AlphaFoldDB" id="A0A1E3P5T0"/>
<feature type="domain" description="AMP-binding enzyme C-terminal" evidence="21">
    <location>
        <begin position="521"/>
        <end position="601"/>
    </location>
</feature>
<evidence type="ECO:0000256" key="10">
    <source>
        <dbReference type="ARBA" id="ARBA00022741"/>
    </source>
</evidence>
<comment type="similarity">
    <text evidence="4">Belongs to the ATP-dependent AMP-binding enzyme family.</text>
</comment>
<comment type="subcellular location">
    <subcellularLocation>
        <location evidence="3">Cell membrane</location>
        <topology evidence="3">Multi-pass membrane protein</topology>
    </subcellularLocation>
    <subcellularLocation>
        <location evidence="1">Lipid droplet</location>
    </subcellularLocation>
    <subcellularLocation>
        <location evidence="2">Peroxisome membrane</location>
        <topology evidence="2">Multi-pass membrane protein</topology>
    </subcellularLocation>
</comment>
<keyword evidence="8" id="KW-0551">Lipid droplet</keyword>
<evidence type="ECO:0000256" key="8">
    <source>
        <dbReference type="ARBA" id="ARBA00022677"/>
    </source>
</evidence>
<name>A0A1E3P5T0_WICAA</name>
<feature type="domain" description="AMP-dependent synthetase/ligase" evidence="20">
    <location>
        <begin position="64"/>
        <end position="389"/>
    </location>
</feature>
<dbReference type="GO" id="GO:0005324">
    <property type="term" value="F:long-chain fatty acid transmembrane transporter activity"/>
    <property type="evidence" value="ECO:0007669"/>
    <property type="project" value="EnsemblFungi"/>
</dbReference>
<dbReference type="GO" id="GO:0005811">
    <property type="term" value="C:lipid droplet"/>
    <property type="evidence" value="ECO:0007669"/>
    <property type="project" value="UniProtKB-SubCell"/>
</dbReference>
<sequence length="648" mass="73202">MSKAFDYVKSLSSSIVGLGLQGFSNLDEKTHIADDMYIIQFVIKKAIGHAYSILTGQVSYWYIFENVVKQHPNKLALVYPKPVPGQTGDGAFQLESYTFQELYDIILRLSEILAHRYGVKEGDTIGLDATNKPLFIFLWFALWNLGATPAFINYNNIGNPLVHCIKVANISQVFIDPAAASPINETKDDIIKECPDVALHFLDEDKLLDEIKDPNSIKFRPATRNANDPDYATGALIYTSGTTGLPKPAIMSWRKACLGSALYGHIVRIKTNSVVFTSMPLYHSTASVLGVCTTFNQGAAVALSPKFSTSTIWTQIKLTKATHLQYVGEVCRYLLNAPIHPDERSHCLQVAYGNGLRRDIWKEFKDRFGIHAIGEFYAATESPIALTSFQEGEYGIGACRNYGKLINYILSYQQTLIRMDPEDNSVEYRNSKGLCELTRVDEPGELIMKLFWAKSPEKVFQGYLGNKKETESKIIRNVFRKGDAWFRSGDLLKSDANGLYYFVDRLGDTFRWKSENVSATEVENQFLQLHDILQIVVVGVKVPNHEGRAGFAVVELKEGVTKTEDELLSEFLEVLQKELPRYAIPIFIKFVDKIQESDNHKVPKKLYRDQKLPKGENGDETIYWLKRGKYEILSESDWKEIISGKAKL</sequence>
<reference evidence="22 23" key="1">
    <citation type="journal article" date="2016" name="Proc. Natl. Acad. Sci. U.S.A.">
        <title>Comparative genomics of biotechnologically important yeasts.</title>
        <authorList>
            <person name="Riley R."/>
            <person name="Haridas S."/>
            <person name="Wolfe K.H."/>
            <person name="Lopes M.R."/>
            <person name="Hittinger C.T."/>
            <person name="Goeker M."/>
            <person name="Salamov A.A."/>
            <person name="Wisecaver J.H."/>
            <person name="Long T.M."/>
            <person name="Calvey C.H."/>
            <person name="Aerts A.L."/>
            <person name="Barry K.W."/>
            <person name="Choi C."/>
            <person name="Clum A."/>
            <person name="Coughlan A.Y."/>
            <person name="Deshpande S."/>
            <person name="Douglass A.P."/>
            <person name="Hanson S.J."/>
            <person name="Klenk H.-P."/>
            <person name="LaButti K.M."/>
            <person name="Lapidus A."/>
            <person name="Lindquist E.A."/>
            <person name="Lipzen A.M."/>
            <person name="Meier-Kolthoff J.P."/>
            <person name="Ohm R.A."/>
            <person name="Otillar R.P."/>
            <person name="Pangilinan J.L."/>
            <person name="Peng Y."/>
            <person name="Rokas A."/>
            <person name="Rosa C.A."/>
            <person name="Scheuner C."/>
            <person name="Sibirny A.A."/>
            <person name="Slot J.C."/>
            <person name="Stielow J.B."/>
            <person name="Sun H."/>
            <person name="Kurtzman C.P."/>
            <person name="Blackwell M."/>
            <person name="Grigoriev I.V."/>
            <person name="Jeffries T.W."/>
        </authorList>
    </citation>
    <scope>NUCLEOTIDE SEQUENCE [LARGE SCALE GENOMIC DNA]</scope>
    <source>
        <strain evidence="23">ATCC 58044 / CBS 1984 / NCYC 433 / NRRL Y-366-8</strain>
    </source>
</reference>
<dbReference type="RefSeq" id="XP_019039404.1">
    <property type="nucleotide sequence ID" value="XM_019181727.1"/>
</dbReference>
<dbReference type="FunFam" id="3.40.50.12780:FF:000019">
    <property type="entry name" value="Long-chain fatty acid transporter"/>
    <property type="match status" value="1"/>
</dbReference>
<evidence type="ECO:0000313" key="23">
    <source>
        <dbReference type="Proteomes" id="UP000094112"/>
    </source>
</evidence>